<protein>
    <recommendedName>
        <fullName evidence="3">Cleavage/polyadenylation specificity factor A subunit N-terminal domain-containing protein</fullName>
    </recommendedName>
</protein>
<dbReference type="OrthoDB" id="427118at2759"/>
<accession>A0A812VAS2</accession>
<dbReference type="Proteomes" id="UP000604046">
    <property type="component" value="Unassembled WGS sequence"/>
</dbReference>
<reference evidence="1" key="1">
    <citation type="submission" date="2021-02" db="EMBL/GenBank/DDBJ databases">
        <authorList>
            <person name="Dougan E. K."/>
            <person name="Rhodes N."/>
            <person name="Thang M."/>
            <person name="Chan C."/>
        </authorList>
    </citation>
    <scope>NUCLEOTIDE SEQUENCE</scope>
</reference>
<dbReference type="AlphaFoldDB" id="A0A812VAS2"/>
<proteinExistence type="predicted"/>
<dbReference type="EMBL" id="CAJNDS010002845">
    <property type="protein sequence ID" value="CAE7617633.1"/>
    <property type="molecule type" value="Genomic_DNA"/>
</dbReference>
<keyword evidence="2" id="KW-1185">Reference proteome</keyword>
<organism evidence="1 2">
    <name type="scientific">Symbiodinium natans</name>
    <dbReference type="NCBI Taxonomy" id="878477"/>
    <lineage>
        <taxon>Eukaryota</taxon>
        <taxon>Sar</taxon>
        <taxon>Alveolata</taxon>
        <taxon>Dinophyceae</taxon>
        <taxon>Suessiales</taxon>
        <taxon>Symbiodiniaceae</taxon>
        <taxon>Symbiodinium</taxon>
    </lineage>
</organism>
<comment type="caution">
    <text evidence="1">The sequence shown here is derived from an EMBL/GenBank/DDBJ whole genome shotgun (WGS) entry which is preliminary data.</text>
</comment>
<sequence length="435" mass="46696">MQRLQLGELATVEDFDTYKNFPALLRDKEAFSLEICAEHEPDVQDILGAAQAEAEAKAIAAKLVTLHADSIAVTFEGSALLLRLHRDCLNSVQSFALPARIVSLVLVQQPYTSMESGEAVLVSLQGGGLHAIQVSGDAHCRTLCRAQLNSTKRPFLSAALMEQDSGIMALVHRAARGHTMGFVELMAVRLRESGPEEVEPLWVARGPHPPHAAHWQTAQLGLLVASGGFELAEDSEDSAGPTLLQTEDAVCTVFCMESVVRLDNWLLPRGEVLCCSAHAGGLEVALTHSSGGALLFKLVLHSACPLLQDASIIPGAAACAAAREQLRIFKVAPDRSYFVLVDGSDRSGAVVFLCPGPNPKSSRSPTATVCTEPVEAVQLLPSSLLLRTREGIQRCTLNMSAKVEGVKRELISRDLMPLGMDPQALLKMLDMQGED</sequence>
<evidence type="ECO:0000313" key="1">
    <source>
        <dbReference type="EMBL" id="CAE7617633.1"/>
    </source>
</evidence>
<gene>
    <name evidence="1" type="ORF">SNAT2548_LOCUS35119</name>
</gene>
<evidence type="ECO:0000313" key="2">
    <source>
        <dbReference type="Proteomes" id="UP000604046"/>
    </source>
</evidence>
<name>A0A812VAS2_9DINO</name>
<evidence type="ECO:0008006" key="3">
    <source>
        <dbReference type="Google" id="ProtNLM"/>
    </source>
</evidence>